<gene>
    <name evidence="1" type="ORF">SAMN05192573_104473</name>
</gene>
<name>A0A1G7WLX3_9SPHI</name>
<dbReference type="EMBL" id="FNCG01000004">
    <property type="protein sequence ID" value="SDG72884.1"/>
    <property type="molecule type" value="Genomic_DNA"/>
</dbReference>
<reference evidence="2" key="1">
    <citation type="submission" date="2016-10" db="EMBL/GenBank/DDBJ databases">
        <authorList>
            <person name="Varghese N."/>
            <person name="Submissions S."/>
        </authorList>
    </citation>
    <scope>NUCLEOTIDE SEQUENCE [LARGE SCALE GENOMIC DNA]</scope>
    <source>
        <strain evidence="2">Gh-67</strain>
    </source>
</reference>
<dbReference type="AlphaFoldDB" id="A0A1G7WLX3"/>
<protein>
    <submittedName>
        <fullName evidence="1">Uncharacterized protein</fullName>
    </submittedName>
</protein>
<evidence type="ECO:0000313" key="1">
    <source>
        <dbReference type="EMBL" id="SDG72884.1"/>
    </source>
</evidence>
<dbReference type="Proteomes" id="UP000199705">
    <property type="component" value="Unassembled WGS sequence"/>
</dbReference>
<accession>A0A1G7WLX3</accession>
<proteinExistence type="predicted"/>
<sequence length="150" mass="17625">MKEIRLYGVMMKAHRLFHINKHLSDWDLSPVEGKGLYVRRNENYGHIEIKIYKSLEYDTKMIWNLNSDQLPDEWGAKEAGEHALRFFISYLEGIRGEDIPLIFEVIGGSYHPVDSKARNYTTATIYAIVDCFAKNVIEFRSHRLIKKNIY</sequence>
<evidence type="ECO:0000313" key="2">
    <source>
        <dbReference type="Proteomes" id="UP000199705"/>
    </source>
</evidence>
<dbReference type="RefSeq" id="WP_091166757.1">
    <property type="nucleotide sequence ID" value="NZ_FNCG01000004.1"/>
</dbReference>
<keyword evidence="2" id="KW-1185">Reference proteome</keyword>
<organism evidence="1 2">
    <name type="scientific">Mucilaginibacter gossypii</name>
    <dbReference type="NCBI Taxonomy" id="551996"/>
    <lineage>
        <taxon>Bacteria</taxon>
        <taxon>Pseudomonadati</taxon>
        <taxon>Bacteroidota</taxon>
        <taxon>Sphingobacteriia</taxon>
        <taxon>Sphingobacteriales</taxon>
        <taxon>Sphingobacteriaceae</taxon>
        <taxon>Mucilaginibacter</taxon>
    </lineage>
</organism>
<dbReference type="STRING" id="551996.SAMN05192573_104473"/>